<keyword evidence="3" id="KW-1185">Reference proteome</keyword>
<dbReference type="GO" id="GO:0008168">
    <property type="term" value="F:methyltransferase activity"/>
    <property type="evidence" value="ECO:0007669"/>
    <property type="project" value="UniProtKB-KW"/>
</dbReference>
<keyword evidence="2" id="KW-0489">Methyltransferase</keyword>
<dbReference type="Proteomes" id="UP000236569">
    <property type="component" value="Unassembled WGS sequence"/>
</dbReference>
<proteinExistence type="predicted"/>
<evidence type="ECO:0000313" key="3">
    <source>
        <dbReference type="Proteomes" id="UP000236569"/>
    </source>
</evidence>
<reference evidence="3" key="1">
    <citation type="submission" date="2018-01" db="EMBL/GenBank/DDBJ databases">
        <title>Draft Genome Sequence of the Radioresistant Bacterium Deinococcus aerius TR0125, Isolated from the Higher Atmosphere above Japan.</title>
        <authorList>
            <person name="Satoh K."/>
            <person name="Arai H."/>
            <person name="Sanzen T."/>
            <person name="Kawaguchi Y."/>
            <person name="Hayashi H."/>
            <person name="Yokobori S."/>
            <person name="Yamagishi A."/>
            <person name="Oono Y."/>
            <person name="Narumi I."/>
        </authorList>
    </citation>
    <scope>NUCLEOTIDE SEQUENCE [LARGE SCALE GENOMIC DNA]</scope>
    <source>
        <strain evidence="3">TR0125</strain>
    </source>
</reference>
<dbReference type="AlphaFoldDB" id="A0A2I9D0Z7"/>
<evidence type="ECO:0000313" key="2">
    <source>
        <dbReference type="EMBL" id="GBF08244.1"/>
    </source>
</evidence>
<dbReference type="PANTHER" id="PTHR43464:SF58">
    <property type="entry name" value="BLR7975 PROTEIN"/>
    <property type="match status" value="1"/>
</dbReference>
<dbReference type="EMBL" id="BFAG01000027">
    <property type="protein sequence ID" value="GBF08244.1"/>
    <property type="molecule type" value="Genomic_DNA"/>
</dbReference>
<dbReference type="GO" id="GO:0032259">
    <property type="term" value="P:methylation"/>
    <property type="evidence" value="ECO:0007669"/>
    <property type="project" value="UniProtKB-KW"/>
</dbReference>
<comment type="caution">
    <text evidence="2">The sequence shown here is derived from an EMBL/GenBank/DDBJ whole genome shotgun (WGS) entry which is preliminary data.</text>
</comment>
<protein>
    <submittedName>
        <fullName evidence="2">Type 12 methyltransferase</fullName>
    </submittedName>
</protein>
<dbReference type="InterPro" id="IPR013217">
    <property type="entry name" value="Methyltransf_12"/>
</dbReference>
<name>A0A2I9D0Z7_9DEIO</name>
<dbReference type="PANTHER" id="PTHR43464">
    <property type="entry name" value="METHYLTRANSFERASE"/>
    <property type="match status" value="1"/>
</dbReference>
<gene>
    <name evidence="2" type="ORF">DAERI_270018</name>
</gene>
<feature type="domain" description="Methyltransferase type 12" evidence="1">
    <location>
        <begin position="123"/>
        <end position="219"/>
    </location>
</feature>
<organism evidence="2 3">
    <name type="scientific">Deinococcus aerius</name>
    <dbReference type="NCBI Taxonomy" id="200253"/>
    <lineage>
        <taxon>Bacteria</taxon>
        <taxon>Thermotogati</taxon>
        <taxon>Deinococcota</taxon>
        <taxon>Deinococci</taxon>
        <taxon>Deinococcales</taxon>
        <taxon>Deinococcaceae</taxon>
        <taxon>Deinococcus</taxon>
    </lineage>
</organism>
<dbReference type="InterPro" id="IPR029063">
    <property type="entry name" value="SAM-dependent_MTases_sf"/>
</dbReference>
<sequence>MILPAVRSALAAGGDVAFTVPDPGVGVGLYAGEPTPLGVHRPWQTWADLADLLGAHLLTPESVEAGRVRVRLRAYAGVSAPDTAGYGTGGHWGRVNKLEDPVFLFTLVEALRRVNPPAGGRVLALGVNAGRELDALALAFPSRAFEVVGIDLEETALAEARTHYPQATFRTLDVTTLPVPDLGHFDLVLALSLLQSPGIRQDTLLRALRREHLTPGGGLILGFPNARYLDGFLSYGARMRNYARPDLSLLMADVTAARRTLQKHGFKVFVTGKYEVLVTAIPAAETTPGGLEL</sequence>
<dbReference type="SUPFAM" id="SSF53335">
    <property type="entry name" value="S-adenosyl-L-methionine-dependent methyltransferases"/>
    <property type="match status" value="1"/>
</dbReference>
<dbReference type="Gene3D" id="3.40.50.150">
    <property type="entry name" value="Vaccinia Virus protein VP39"/>
    <property type="match status" value="1"/>
</dbReference>
<accession>A0A2I9D0Z7</accession>
<evidence type="ECO:0000259" key="1">
    <source>
        <dbReference type="Pfam" id="PF08242"/>
    </source>
</evidence>
<keyword evidence="2" id="KW-0808">Transferase</keyword>
<dbReference type="Pfam" id="PF08242">
    <property type="entry name" value="Methyltransf_12"/>
    <property type="match status" value="1"/>
</dbReference>